<name>A0A8R7QMD5_TRIUA</name>
<reference evidence="1" key="3">
    <citation type="submission" date="2022-06" db="UniProtKB">
        <authorList>
            <consortium name="EnsemblPlants"/>
        </authorList>
    </citation>
    <scope>IDENTIFICATION</scope>
</reference>
<evidence type="ECO:0000313" key="2">
    <source>
        <dbReference type="Proteomes" id="UP000015106"/>
    </source>
</evidence>
<dbReference type="Gramene" id="TuG1812G0600000271.01.T01">
    <property type="protein sequence ID" value="TuG1812G0600000271.01.T01.cds351404"/>
    <property type="gene ID" value="TuG1812G0600000271.01"/>
</dbReference>
<proteinExistence type="predicted"/>
<reference evidence="1" key="2">
    <citation type="submission" date="2018-03" db="EMBL/GenBank/DDBJ databases">
        <title>The Triticum urartu genome reveals the dynamic nature of wheat genome evolution.</title>
        <authorList>
            <person name="Ling H."/>
            <person name="Ma B."/>
            <person name="Shi X."/>
            <person name="Liu H."/>
            <person name="Dong L."/>
            <person name="Sun H."/>
            <person name="Cao Y."/>
            <person name="Gao Q."/>
            <person name="Zheng S."/>
            <person name="Li Y."/>
            <person name="Yu Y."/>
            <person name="Du H."/>
            <person name="Qi M."/>
            <person name="Li Y."/>
            <person name="Yu H."/>
            <person name="Cui Y."/>
            <person name="Wang N."/>
            <person name="Chen C."/>
            <person name="Wu H."/>
            <person name="Zhao Y."/>
            <person name="Zhang J."/>
            <person name="Li Y."/>
            <person name="Zhou W."/>
            <person name="Zhang B."/>
            <person name="Hu W."/>
            <person name="Eijk M."/>
            <person name="Tang J."/>
            <person name="Witsenboer H."/>
            <person name="Zhao S."/>
            <person name="Li Z."/>
            <person name="Zhang A."/>
            <person name="Wang D."/>
            <person name="Liang C."/>
        </authorList>
    </citation>
    <scope>NUCLEOTIDE SEQUENCE [LARGE SCALE GENOMIC DNA]</scope>
    <source>
        <strain evidence="1">cv. G1812</strain>
    </source>
</reference>
<reference evidence="2" key="1">
    <citation type="journal article" date="2013" name="Nature">
        <title>Draft genome of the wheat A-genome progenitor Triticum urartu.</title>
        <authorList>
            <person name="Ling H.Q."/>
            <person name="Zhao S."/>
            <person name="Liu D."/>
            <person name="Wang J."/>
            <person name="Sun H."/>
            <person name="Zhang C."/>
            <person name="Fan H."/>
            <person name="Li D."/>
            <person name="Dong L."/>
            <person name="Tao Y."/>
            <person name="Gao C."/>
            <person name="Wu H."/>
            <person name="Li Y."/>
            <person name="Cui Y."/>
            <person name="Guo X."/>
            <person name="Zheng S."/>
            <person name="Wang B."/>
            <person name="Yu K."/>
            <person name="Liang Q."/>
            <person name="Yang W."/>
            <person name="Lou X."/>
            <person name="Chen J."/>
            <person name="Feng M."/>
            <person name="Jian J."/>
            <person name="Zhang X."/>
            <person name="Luo G."/>
            <person name="Jiang Y."/>
            <person name="Liu J."/>
            <person name="Wang Z."/>
            <person name="Sha Y."/>
            <person name="Zhang B."/>
            <person name="Wu H."/>
            <person name="Tang D."/>
            <person name="Shen Q."/>
            <person name="Xue P."/>
            <person name="Zou S."/>
            <person name="Wang X."/>
            <person name="Liu X."/>
            <person name="Wang F."/>
            <person name="Yang Y."/>
            <person name="An X."/>
            <person name="Dong Z."/>
            <person name="Zhang K."/>
            <person name="Zhang X."/>
            <person name="Luo M.C."/>
            <person name="Dvorak J."/>
            <person name="Tong Y."/>
            <person name="Wang J."/>
            <person name="Yang H."/>
            <person name="Li Z."/>
            <person name="Wang D."/>
            <person name="Zhang A."/>
            <person name="Wang J."/>
        </authorList>
    </citation>
    <scope>NUCLEOTIDE SEQUENCE</scope>
    <source>
        <strain evidence="2">cv. G1812</strain>
    </source>
</reference>
<dbReference type="EnsemblPlants" id="TuG1812G0600000271.01.T01">
    <property type="protein sequence ID" value="TuG1812G0600000271.01.T01.cds351404"/>
    <property type="gene ID" value="TuG1812G0600000271.01"/>
</dbReference>
<keyword evidence="2" id="KW-1185">Reference proteome</keyword>
<dbReference type="AlphaFoldDB" id="A0A8R7QMD5"/>
<dbReference type="Proteomes" id="UP000015106">
    <property type="component" value="Chromosome 6"/>
</dbReference>
<protein>
    <submittedName>
        <fullName evidence="1">Uncharacterized protein</fullName>
    </submittedName>
</protein>
<evidence type="ECO:0000313" key="1">
    <source>
        <dbReference type="EnsemblPlants" id="TuG1812G0600000271.01.T01.cds351404"/>
    </source>
</evidence>
<sequence length="147" mass="15975">MTFLSAIPSNTLRPSSTRPHLEYMSSSALPALMSEMTLLLMTWQCTCSPSSGDDKSEHAPSTLTHVDTVGRNLARCIALNTSSELSAVSSILLYPSTIALYTTTSFSSIPSNMASASLYRPWFMQPTISAVEHTMPGFGTMPYTRRA</sequence>
<organism evidence="1 2">
    <name type="scientific">Triticum urartu</name>
    <name type="common">Red wild einkorn</name>
    <name type="synonym">Crithodium urartu</name>
    <dbReference type="NCBI Taxonomy" id="4572"/>
    <lineage>
        <taxon>Eukaryota</taxon>
        <taxon>Viridiplantae</taxon>
        <taxon>Streptophyta</taxon>
        <taxon>Embryophyta</taxon>
        <taxon>Tracheophyta</taxon>
        <taxon>Spermatophyta</taxon>
        <taxon>Magnoliopsida</taxon>
        <taxon>Liliopsida</taxon>
        <taxon>Poales</taxon>
        <taxon>Poaceae</taxon>
        <taxon>BOP clade</taxon>
        <taxon>Pooideae</taxon>
        <taxon>Triticodae</taxon>
        <taxon>Triticeae</taxon>
        <taxon>Triticinae</taxon>
        <taxon>Triticum</taxon>
    </lineage>
</organism>
<accession>A0A8R7QMD5</accession>